<name>A0A3S4FCH5_9BRAD</name>
<dbReference type="OrthoDB" id="6064768at2"/>
<keyword evidence="3" id="KW-1185">Reference proteome</keyword>
<protein>
    <submittedName>
        <fullName evidence="2">Uncharacterized protein</fullName>
    </submittedName>
</protein>
<dbReference type="AlphaFoldDB" id="A0A3S4FCH5"/>
<feature type="signal peptide" evidence="1">
    <location>
        <begin position="1"/>
        <end position="16"/>
    </location>
</feature>
<reference evidence="3" key="1">
    <citation type="submission" date="2018-10" db="EMBL/GenBank/DDBJ databases">
        <authorList>
            <person name="Peiro R."/>
            <person name="Begona"/>
            <person name="Cbmso G."/>
            <person name="Lopez M."/>
            <person name="Gonzalez S."/>
            <person name="Sacristan E."/>
            <person name="Castillo E."/>
        </authorList>
    </citation>
    <scope>NUCLEOTIDE SEQUENCE [LARGE SCALE GENOMIC DNA]</scope>
</reference>
<evidence type="ECO:0000313" key="3">
    <source>
        <dbReference type="Proteomes" id="UP000289200"/>
    </source>
</evidence>
<evidence type="ECO:0000256" key="1">
    <source>
        <dbReference type="SAM" id="SignalP"/>
    </source>
</evidence>
<feature type="chain" id="PRO_5018571694" evidence="1">
    <location>
        <begin position="17"/>
        <end position="273"/>
    </location>
</feature>
<dbReference type="EMBL" id="UWOC01000186">
    <property type="protein sequence ID" value="VCU11024.1"/>
    <property type="molecule type" value="Genomic_DNA"/>
</dbReference>
<accession>A0A3S4FCH5</accession>
<sequence>MAPIVTLFAWAVPAFVAGSPVDHTWVTTYDNRQTAYPNDQAVAQAGQDYWYCWGGFHPTGGTPPNPTGFLGQQSGDLALARCYVRSNADSRQVPAARGTIFQYGVDGVCHQLANQVLWATAAPGQAALTVSNARGYMISTYIYGTYGLQTAAWAARIATCGGPAPPPATATMGGMAMAGPPDDFEARARAVLAGQPDTLANLLALRVDTRRFAAQAWPGATPSAETLNARNQHLLDQAAAVLRPDEFEAIFGVAPGTKVELIDPTMVPPDQGR</sequence>
<gene>
    <name evidence="2" type="ORF">RHODGE_RHODGE_04228</name>
</gene>
<proteinExistence type="predicted"/>
<dbReference type="Proteomes" id="UP000289200">
    <property type="component" value="Unassembled WGS sequence"/>
</dbReference>
<comment type="caution">
    <text evidence="2">The sequence shown here is derived from an EMBL/GenBank/DDBJ whole genome shotgun (WGS) entry which is preliminary data.</text>
</comment>
<keyword evidence="1" id="KW-0732">Signal</keyword>
<dbReference type="RefSeq" id="WP_129611056.1">
    <property type="nucleotide sequence ID" value="NZ_UWOC01000186.1"/>
</dbReference>
<organism evidence="2 3">
    <name type="scientific">Rhodoplanes serenus</name>
    <dbReference type="NCBI Taxonomy" id="200615"/>
    <lineage>
        <taxon>Bacteria</taxon>
        <taxon>Pseudomonadati</taxon>
        <taxon>Pseudomonadota</taxon>
        <taxon>Alphaproteobacteria</taxon>
        <taxon>Hyphomicrobiales</taxon>
        <taxon>Nitrobacteraceae</taxon>
        <taxon>Rhodoplanes</taxon>
    </lineage>
</organism>
<evidence type="ECO:0000313" key="2">
    <source>
        <dbReference type="EMBL" id="VCU11024.1"/>
    </source>
</evidence>